<keyword evidence="1" id="KW-1133">Transmembrane helix</keyword>
<dbReference type="AlphaFoldDB" id="A0A2C5ZUK8"/>
<sequence length="612" mass="69588">MDQLRLALLPVVGRFDLLLHDRLATVTLSIMALYYLSFGNLLDLFLSLLLFALYHVHLLTLVRNASFAIALTCLAILSGFCYQVISRDQDEIGWGDAAKPLFISARTTHSRLFPKKHSFCYSYLVVGVPVGYTGSINGILSIDDGATPWPFKTWYSVDAKDYLERGQAHLSLRDKLDRYLESQHVAPADYPYAYLVTAARFLGHHFNPVSFWYLYSPQRVLSALVLEVNNTFDERRPYLVLRDFVHEAKQIDATPPTCSMAAPSRVQGSWPKDFHVSPFNSRKGSYSVLANDPLGPDMKGFRGISVTIKLKSSKGHSKLVTGLFSQDEAIDPSSMGLRQRLLFVATWFWVGFATFPRIVKEAAVLFFKRRLHVWYRPEPLKESLGRHADSTERILESVFRRYLEFLVKHSTRPLAVKYVSSGITNRSEETYVSAMAKELPKQVEHLELRILTPIFYSRFVHYAHDFEAIFSELVDSGTVWVDNASVLPHVFLKKASPPLQASSLKDYISFRTMQRLRRRPDTIPRVSTSANGPLCSRDKQAMDIREFRISGMDAFVLGQGDDKLTSKYRTAVLRLFVVDRFFKGNVVLAKTVEFAWRAAVASSLAWLLRRVG</sequence>
<dbReference type="EMBL" id="NJEU01000026">
    <property type="protein sequence ID" value="PHH83134.1"/>
    <property type="molecule type" value="Genomic_DNA"/>
</dbReference>
<comment type="caution">
    <text evidence="2">The sequence shown here is derived from an EMBL/GenBank/DDBJ whole genome shotgun (WGS) entry which is preliminary data.</text>
</comment>
<evidence type="ECO:0000256" key="1">
    <source>
        <dbReference type="SAM" id="Phobius"/>
    </source>
</evidence>
<evidence type="ECO:0000313" key="3">
    <source>
        <dbReference type="Proteomes" id="UP000224854"/>
    </source>
</evidence>
<feature type="transmembrane region" description="Helical" evidence="1">
    <location>
        <begin position="32"/>
        <end position="54"/>
    </location>
</feature>
<accession>A0A2C5ZUK8</accession>
<organism evidence="2 3">
    <name type="scientific">Ophiocordyceps australis</name>
    <dbReference type="NCBI Taxonomy" id="1399860"/>
    <lineage>
        <taxon>Eukaryota</taxon>
        <taxon>Fungi</taxon>
        <taxon>Dikarya</taxon>
        <taxon>Ascomycota</taxon>
        <taxon>Pezizomycotina</taxon>
        <taxon>Sordariomycetes</taxon>
        <taxon>Hypocreomycetidae</taxon>
        <taxon>Hypocreales</taxon>
        <taxon>Ophiocordycipitaceae</taxon>
        <taxon>Ophiocordyceps</taxon>
    </lineage>
</organism>
<dbReference type="PANTHER" id="PTHR33973">
    <property type="entry name" value="OS07G0153300 PROTEIN"/>
    <property type="match status" value="1"/>
</dbReference>
<evidence type="ECO:0000313" key="2">
    <source>
        <dbReference type="EMBL" id="PHH83134.1"/>
    </source>
</evidence>
<feature type="transmembrane region" description="Helical" evidence="1">
    <location>
        <begin position="66"/>
        <end position="85"/>
    </location>
</feature>
<proteinExistence type="predicted"/>
<gene>
    <name evidence="2" type="ORF">CDD82_3427</name>
</gene>
<keyword evidence="3" id="KW-1185">Reference proteome</keyword>
<dbReference type="Proteomes" id="UP000224854">
    <property type="component" value="Unassembled WGS sequence"/>
</dbReference>
<keyword evidence="1" id="KW-0472">Membrane</keyword>
<name>A0A2C5ZUK8_9HYPO</name>
<dbReference type="InterPro" id="IPR010775">
    <property type="entry name" value="DUF1365"/>
</dbReference>
<dbReference type="Pfam" id="PF07103">
    <property type="entry name" value="DUF1365"/>
    <property type="match status" value="1"/>
</dbReference>
<dbReference type="OrthoDB" id="3340520at2759"/>
<reference evidence="2 3" key="1">
    <citation type="submission" date="2017-06" db="EMBL/GenBank/DDBJ databases">
        <title>Ant-infecting Ophiocordyceps genomes reveal a high diversity of potential behavioral manipulation genes and a possible major role for enterotoxins.</title>
        <authorList>
            <person name="De Bekker C."/>
            <person name="Evans H.C."/>
            <person name="Brachmann A."/>
            <person name="Hughes D.P."/>
        </authorList>
    </citation>
    <scope>NUCLEOTIDE SEQUENCE [LARGE SCALE GENOMIC DNA]</scope>
    <source>
        <strain evidence="2 3">1348a</strain>
    </source>
</reference>
<dbReference type="PANTHER" id="PTHR33973:SF4">
    <property type="entry name" value="OS07G0153300 PROTEIN"/>
    <property type="match status" value="1"/>
</dbReference>
<keyword evidence="1" id="KW-0812">Transmembrane</keyword>
<protein>
    <submittedName>
        <fullName evidence="2">Uncharacterized protein</fullName>
    </submittedName>
</protein>